<organism evidence="2 3">
    <name type="scientific">Haloprofundus marisrubri</name>
    <dbReference type="NCBI Taxonomy" id="1514971"/>
    <lineage>
        <taxon>Archaea</taxon>
        <taxon>Methanobacteriati</taxon>
        <taxon>Methanobacteriota</taxon>
        <taxon>Stenosarchaea group</taxon>
        <taxon>Halobacteria</taxon>
        <taxon>Halobacteriales</taxon>
        <taxon>Haloferacaceae</taxon>
        <taxon>Haloprofundus</taxon>
    </lineage>
</organism>
<protein>
    <submittedName>
        <fullName evidence="2">Uncharacterized protein</fullName>
    </submittedName>
</protein>
<evidence type="ECO:0000256" key="1">
    <source>
        <dbReference type="SAM" id="MobiDB-lite"/>
    </source>
</evidence>
<gene>
    <name evidence="2" type="ORF">AUR64_07490</name>
</gene>
<comment type="caution">
    <text evidence="2">The sequence shown here is derived from an EMBL/GenBank/DDBJ whole genome shotgun (WGS) entry which is preliminary data.</text>
</comment>
<proteinExistence type="predicted"/>
<dbReference type="Proteomes" id="UP000054387">
    <property type="component" value="Unassembled WGS sequence"/>
</dbReference>
<feature type="compositionally biased region" description="Polar residues" evidence="1">
    <location>
        <begin position="44"/>
        <end position="66"/>
    </location>
</feature>
<feature type="region of interest" description="Disordered" evidence="1">
    <location>
        <begin position="1"/>
        <end position="79"/>
    </location>
</feature>
<dbReference type="AlphaFoldDB" id="A0A0W1RD16"/>
<reference evidence="2 3" key="1">
    <citation type="submission" date="2015-12" db="EMBL/GenBank/DDBJ databases">
        <title>Haloprofundus marisrubri gen. nov., sp. nov., an extremely halophilic archaeon isolated from the Discovery deep brine-seawater interface in the Red Sea.</title>
        <authorList>
            <person name="Zhang G."/>
            <person name="Stingl U."/>
            <person name="Rashid M."/>
        </authorList>
    </citation>
    <scope>NUCLEOTIDE SEQUENCE [LARGE SCALE GENOMIC DNA]</scope>
    <source>
        <strain evidence="2 3">SB9</strain>
    </source>
</reference>
<dbReference type="STRING" id="1514971.AUR64_07490"/>
<feature type="compositionally biased region" description="Low complexity" evidence="1">
    <location>
        <begin position="8"/>
        <end position="23"/>
    </location>
</feature>
<evidence type="ECO:0000313" key="2">
    <source>
        <dbReference type="EMBL" id="KTG11001.1"/>
    </source>
</evidence>
<name>A0A0W1RD16_9EURY</name>
<accession>A0A0W1RD16</accession>
<evidence type="ECO:0000313" key="3">
    <source>
        <dbReference type="Proteomes" id="UP000054387"/>
    </source>
</evidence>
<sequence>MSSPQTCSAPSSNASSVSSSSEATTGPPNPGSGEQRRSNGVIGSESTVEAKTPTGSLSSSSATTYRPDSAHPRSTAASHRYRWKTLPWGDCSTTRSHRSRGTLSMVRCISTFIAHLHTRRFVSRVGREATSR</sequence>
<dbReference type="EMBL" id="LOPU01000016">
    <property type="protein sequence ID" value="KTG11001.1"/>
    <property type="molecule type" value="Genomic_DNA"/>
</dbReference>
<keyword evidence="3" id="KW-1185">Reference proteome</keyword>